<feature type="transmembrane region" description="Helical" evidence="8">
    <location>
        <begin position="142"/>
        <end position="165"/>
    </location>
</feature>
<organism evidence="10 11">
    <name type="scientific">Gulosibacter macacae</name>
    <dbReference type="NCBI Taxonomy" id="2488791"/>
    <lineage>
        <taxon>Bacteria</taxon>
        <taxon>Bacillati</taxon>
        <taxon>Actinomycetota</taxon>
        <taxon>Actinomycetes</taxon>
        <taxon>Micrococcales</taxon>
        <taxon>Microbacteriaceae</taxon>
        <taxon>Gulosibacter</taxon>
    </lineage>
</organism>
<keyword evidence="6 8" id="KW-1133">Transmembrane helix</keyword>
<feature type="transmembrane region" description="Helical" evidence="8">
    <location>
        <begin position="410"/>
        <end position="428"/>
    </location>
</feature>
<evidence type="ECO:0000256" key="5">
    <source>
        <dbReference type="ARBA" id="ARBA00022692"/>
    </source>
</evidence>
<dbReference type="SUPFAM" id="SSF103473">
    <property type="entry name" value="MFS general substrate transporter"/>
    <property type="match status" value="1"/>
</dbReference>
<sequence>MPTAEEQEKLTGRVVPVMTVLVVTAFMMILNETTLGIAIPHLMADFEVTQTTAQWLSTGFMLTMAIVIPATGFIIQRYTTRAIFMFAVGSFILGTLLAALAPTFAVIVVARVLQAIGTAIIMPLLMTTMLTSVPVQHRGTVMGFISVVISVAPAIGPSVSGLIIQALDWRWIFFIMLPLAVIALVLGLILIRTDEDIIGARISIPSLLISAVAFGGIVYGLSTISEVFAGNWLPVVVLAAGAIALVIFVIYQNRLTRTGTPLLDFRPFRSRNYTVAVIVVMIAMASIFGTIIVMPLYLQLGRGLSVLDAGLLLLPGGLVMGLAAPFIGRIYDKVGPRPLVIPGTVVVSAGIFLISMLGDNTPLWELTAFHVLMSVGMSMLMTPLMTASLGSLPRPLYSHGSAIMNTLQQLAGAAGTAVFIAVLAIGAGAAEARGLDAAAAQVEGAQHAFLVGGFVSLVAVALSPLVKKPVDDPDAQFALEAAAR</sequence>
<feature type="transmembrane region" description="Helical" evidence="8">
    <location>
        <begin position="55"/>
        <end position="75"/>
    </location>
</feature>
<keyword evidence="7 8" id="KW-0472">Membrane</keyword>
<evidence type="ECO:0000256" key="3">
    <source>
        <dbReference type="ARBA" id="ARBA00022448"/>
    </source>
</evidence>
<proteinExistence type="inferred from homology"/>
<evidence type="ECO:0000256" key="8">
    <source>
        <dbReference type="SAM" id="Phobius"/>
    </source>
</evidence>
<keyword evidence="4" id="KW-1003">Cell membrane</keyword>
<feature type="transmembrane region" description="Helical" evidence="8">
    <location>
        <begin position="115"/>
        <end position="135"/>
    </location>
</feature>
<accession>A0A3P3VX64</accession>
<dbReference type="EMBL" id="RQVS01000013">
    <property type="protein sequence ID" value="RRJ86039.1"/>
    <property type="molecule type" value="Genomic_DNA"/>
</dbReference>
<name>A0A3P3VX64_9MICO</name>
<dbReference type="GO" id="GO:0022857">
    <property type="term" value="F:transmembrane transporter activity"/>
    <property type="evidence" value="ECO:0007669"/>
    <property type="project" value="InterPro"/>
</dbReference>
<evidence type="ECO:0000259" key="9">
    <source>
        <dbReference type="PROSITE" id="PS50850"/>
    </source>
</evidence>
<dbReference type="PANTHER" id="PTHR42718">
    <property type="entry name" value="MAJOR FACILITATOR SUPERFAMILY MULTIDRUG TRANSPORTER MFSC"/>
    <property type="match status" value="1"/>
</dbReference>
<feature type="transmembrane region" description="Helical" evidence="8">
    <location>
        <begin position="171"/>
        <end position="191"/>
    </location>
</feature>
<feature type="domain" description="Major facilitator superfamily (MFS) profile" evidence="9">
    <location>
        <begin position="17"/>
        <end position="471"/>
    </location>
</feature>
<evidence type="ECO:0000256" key="2">
    <source>
        <dbReference type="ARBA" id="ARBA00008537"/>
    </source>
</evidence>
<dbReference type="OrthoDB" id="9812221at2"/>
<dbReference type="GO" id="GO:0005886">
    <property type="term" value="C:plasma membrane"/>
    <property type="evidence" value="ECO:0007669"/>
    <property type="project" value="UniProtKB-SubCell"/>
</dbReference>
<dbReference type="Gene3D" id="1.20.1250.20">
    <property type="entry name" value="MFS general substrate transporter like domains"/>
    <property type="match status" value="1"/>
</dbReference>
<dbReference type="InterPro" id="IPR011701">
    <property type="entry name" value="MFS"/>
</dbReference>
<comment type="caution">
    <text evidence="10">The sequence shown here is derived from an EMBL/GenBank/DDBJ whole genome shotgun (WGS) entry which is preliminary data.</text>
</comment>
<dbReference type="InterPro" id="IPR036259">
    <property type="entry name" value="MFS_trans_sf"/>
</dbReference>
<feature type="transmembrane region" description="Helical" evidence="8">
    <location>
        <begin position="198"/>
        <end position="220"/>
    </location>
</feature>
<dbReference type="PANTHER" id="PTHR42718:SF9">
    <property type="entry name" value="MAJOR FACILITATOR SUPERFAMILY MULTIDRUG TRANSPORTER MFSC"/>
    <property type="match status" value="1"/>
</dbReference>
<evidence type="ECO:0000256" key="1">
    <source>
        <dbReference type="ARBA" id="ARBA00004651"/>
    </source>
</evidence>
<protein>
    <submittedName>
        <fullName evidence="10">DHA2 family efflux MFS transporter permease subunit</fullName>
    </submittedName>
</protein>
<feature type="transmembrane region" description="Helical" evidence="8">
    <location>
        <begin position="272"/>
        <end position="297"/>
    </location>
</feature>
<keyword evidence="3" id="KW-0813">Transport</keyword>
<feature type="transmembrane region" description="Helical" evidence="8">
    <location>
        <begin position="82"/>
        <end position="109"/>
    </location>
</feature>
<feature type="transmembrane region" description="Helical" evidence="8">
    <location>
        <begin position="339"/>
        <end position="357"/>
    </location>
</feature>
<evidence type="ECO:0000313" key="10">
    <source>
        <dbReference type="EMBL" id="RRJ86039.1"/>
    </source>
</evidence>
<feature type="transmembrane region" description="Helical" evidence="8">
    <location>
        <begin position="20"/>
        <end position="43"/>
    </location>
</feature>
<feature type="transmembrane region" description="Helical" evidence="8">
    <location>
        <begin position="448"/>
        <end position="466"/>
    </location>
</feature>
<gene>
    <name evidence="10" type="ORF">EG850_10745</name>
</gene>
<keyword evidence="11" id="KW-1185">Reference proteome</keyword>
<dbReference type="Gene3D" id="1.20.1720.10">
    <property type="entry name" value="Multidrug resistance protein D"/>
    <property type="match status" value="1"/>
</dbReference>
<comment type="subcellular location">
    <subcellularLocation>
        <location evidence="1">Cell membrane</location>
        <topology evidence="1">Multi-pass membrane protein</topology>
    </subcellularLocation>
</comment>
<feature type="transmembrane region" description="Helical" evidence="8">
    <location>
        <begin position="309"/>
        <end position="327"/>
    </location>
</feature>
<evidence type="ECO:0000256" key="6">
    <source>
        <dbReference type="ARBA" id="ARBA00022989"/>
    </source>
</evidence>
<keyword evidence="5 8" id="KW-0812">Transmembrane</keyword>
<dbReference type="AlphaFoldDB" id="A0A3P3VX64"/>
<dbReference type="NCBIfam" id="TIGR00711">
    <property type="entry name" value="efflux_EmrB"/>
    <property type="match status" value="1"/>
</dbReference>
<dbReference type="InterPro" id="IPR020846">
    <property type="entry name" value="MFS_dom"/>
</dbReference>
<evidence type="ECO:0000256" key="7">
    <source>
        <dbReference type="ARBA" id="ARBA00023136"/>
    </source>
</evidence>
<reference evidence="10 11" key="1">
    <citation type="submission" date="2018-11" db="EMBL/GenBank/DDBJ databases">
        <title>YIM 102482-1 draft genome.</title>
        <authorList>
            <person name="Li G."/>
            <person name="Jiang Y."/>
        </authorList>
    </citation>
    <scope>NUCLEOTIDE SEQUENCE [LARGE SCALE GENOMIC DNA]</scope>
    <source>
        <strain evidence="10 11">YIM 102482-1</strain>
    </source>
</reference>
<dbReference type="Pfam" id="PF07690">
    <property type="entry name" value="MFS_1"/>
    <property type="match status" value="1"/>
</dbReference>
<dbReference type="PROSITE" id="PS50850">
    <property type="entry name" value="MFS"/>
    <property type="match status" value="1"/>
</dbReference>
<dbReference type="CDD" id="cd17503">
    <property type="entry name" value="MFS_LmrB_MDR_like"/>
    <property type="match status" value="1"/>
</dbReference>
<evidence type="ECO:0000256" key="4">
    <source>
        <dbReference type="ARBA" id="ARBA00022475"/>
    </source>
</evidence>
<comment type="similarity">
    <text evidence="2">Belongs to the major facilitator superfamily. EmrB family.</text>
</comment>
<dbReference type="PRINTS" id="PR01036">
    <property type="entry name" value="TCRTETB"/>
</dbReference>
<dbReference type="InterPro" id="IPR004638">
    <property type="entry name" value="EmrB-like"/>
</dbReference>
<evidence type="ECO:0000313" key="11">
    <source>
        <dbReference type="Proteomes" id="UP000274391"/>
    </source>
</evidence>
<feature type="transmembrane region" description="Helical" evidence="8">
    <location>
        <begin position="232"/>
        <end position="251"/>
    </location>
</feature>
<dbReference type="Proteomes" id="UP000274391">
    <property type="component" value="Unassembled WGS sequence"/>
</dbReference>
<feature type="transmembrane region" description="Helical" evidence="8">
    <location>
        <begin position="369"/>
        <end position="389"/>
    </location>
</feature>